<proteinExistence type="predicted"/>
<gene>
    <name evidence="3" type="ORF">TVAG_109460</name>
</gene>
<dbReference type="KEGG" id="tva:4768296"/>
<dbReference type="SUPFAM" id="SSF53067">
    <property type="entry name" value="Actin-like ATPase domain"/>
    <property type="match status" value="1"/>
</dbReference>
<dbReference type="AlphaFoldDB" id="A2EAD5"/>
<dbReference type="Proteomes" id="UP000001542">
    <property type="component" value="Unassembled WGS sequence"/>
</dbReference>
<dbReference type="RefSeq" id="XP_001322585.1">
    <property type="nucleotide sequence ID" value="XM_001322550.1"/>
</dbReference>
<dbReference type="VEuPathDB" id="TrichDB:TVAGG3_0924400"/>
<protein>
    <recommendedName>
        <fullName evidence="5">DnaK protein</fullName>
    </recommendedName>
</protein>
<dbReference type="GO" id="GO:0005524">
    <property type="term" value="F:ATP binding"/>
    <property type="evidence" value="ECO:0007669"/>
    <property type="project" value="UniProtKB-KW"/>
</dbReference>
<dbReference type="InParanoid" id="A2EAD5"/>
<dbReference type="InterPro" id="IPR013126">
    <property type="entry name" value="Hsp_70_fam"/>
</dbReference>
<dbReference type="Pfam" id="PF00012">
    <property type="entry name" value="HSP70"/>
    <property type="match status" value="1"/>
</dbReference>
<keyword evidence="2" id="KW-0067">ATP-binding</keyword>
<name>A2EAD5_TRIV3</name>
<dbReference type="GO" id="GO:0140662">
    <property type="term" value="F:ATP-dependent protein folding chaperone"/>
    <property type="evidence" value="ECO:0007669"/>
    <property type="project" value="InterPro"/>
</dbReference>
<dbReference type="SMR" id="A2EAD5"/>
<dbReference type="InterPro" id="IPR043129">
    <property type="entry name" value="ATPase_NBD"/>
</dbReference>
<dbReference type="Gene3D" id="3.30.420.40">
    <property type="match status" value="2"/>
</dbReference>
<reference evidence="3" key="2">
    <citation type="journal article" date="2007" name="Science">
        <title>Draft genome sequence of the sexually transmitted pathogen Trichomonas vaginalis.</title>
        <authorList>
            <person name="Carlton J.M."/>
            <person name="Hirt R.P."/>
            <person name="Silva J.C."/>
            <person name="Delcher A.L."/>
            <person name="Schatz M."/>
            <person name="Zhao Q."/>
            <person name="Wortman J.R."/>
            <person name="Bidwell S.L."/>
            <person name="Alsmark U.C.M."/>
            <person name="Besteiro S."/>
            <person name="Sicheritz-Ponten T."/>
            <person name="Noel C.J."/>
            <person name="Dacks J.B."/>
            <person name="Foster P.G."/>
            <person name="Simillion C."/>
            <person name="Van de Peer Y."/>
            <person name="Miranda-Saavedra D."/>
            <person name="Barton G.J."/>
            <person name="Westrop G.D."/>
            <person name="Mueller S."/>
            <person name="Dessi D."/>
            <person name="Fiori P.L."/>
            <person name="Ren Q."/>
            <person name="Paulsen I."/>
            <person name="Zhang H."/>
            <person name="Bastida-Corcuera F.D."/>
            <person name="Simoes-Barbosa A."/>
            <person name="Brown M.T."/>
            <person name="Hayes R.D."/>
            <person name="Mukherjee M."/>
            <person name="Okumura C.Y."/>
            <person name="Schneider R."/>
            <person name="Smith A.J."/>
            <person name="Vanacova S."/>
            <person name="Villalvazo M."/>
            <person name="Haas B.J."/>
            <person name="Pertea M."/>
            <person name="Feldblyum T.V."/>
            <person name="Utterback T.R."/>
            <person name="Shu C.L."/>
            <person name="Osoegawa K."/>
            <person name="de Jong P.J."/>
            <person name="Hrdy I."/>
            <person name="Horvathova L."/>
            <person name="Zubacova Z."/>
            <person name="Dolezal P."/>
            <person name="Malik S.B."/>
            <person name="Logsdon J.M. Jr."/>
            <person name="Henze K."/>
            <person name="Gupta A."/>
            <person name="Wang C.C."/>
            <person name="Dunne R.L."/>
            <person name="Upcroft J.A."/>
            <person name="Upcroft P."/>
            <person name="White O."/>
            <person name="Salzberg S.L."/>
            <person name="Tang P."/>
            <person name="Chiu C.-H."/>
            <person name="Lee Y.-S."/>
            <person name="Embley T.M."/>
            <person name="Coombs G.H."/>
            <person name="Mottram J.C."/>
            <person name="Tachezy J."/>
            <person name="Fraser-Liggett C.M."/>
            <person name="Johnson P.J."/>
        </authorList>
    </citation>
    <scope>NUCLEOTIDE SEQUENCE [LARGE SCALE GENOMIC DNA]</scope>
    <source>
        <strain evidence="3">G3</strain>
    </source>
</reference>
<evidence type="ECO:0000313" key="4">
    <source>
        <dbReference type="Proteomes" id="UP000001542"/>
    </source>
</evidence>
<evidence type="ECO:0000313" key="3">
    <source>
        <dbReference type="EMBL" id="EAY10362.1"/>
    </source>
</evidence>
<keyword evidence="4" id="KW-1185">Reference proteome</keyword>
<dbReference type="VEuPathDB" id="TrichDB:TVAG_109460"/>
<dbReference type="Gene3D" id="3.30.30.30">
    <property type="match status" value="1"/>
</dbReference>
<organism evidence="3 4">
    <name type="scientific">Trichomonas vaginalis (strain ATCC PRA-98 / G3)</name>
    <dbReference type="NCBI Taxonomy" id="412133"/>
    <lineage>
        <taxon>Eukaryota</taxon>
        <taxon>Metamonada</taxon>
        <taxon>Parabasalia</taxon>
        <taxon>Trichomonadida</taxon>
        <taxon>Trichomonadidae</taxon>
        <taxon>Trichomonas</taxon>
    </lineage>
</organism>
<evidence type="ECO:0000256" key="1">
    <source>
        <dbReference type="ARBA" id="ARBA00022741"/>
    </source>
</evidence>
<evidence type="ECO:0000256" key="2">
    <source>
        <dbReference type="ARBA" id="ARBA00022840"/>
    </source>
</evidence>
<dbReference type="Gene3D" id="3.90.640.10">
    <property type="entry name" value="Actin, Chain A, domain 4"/>
    <property type="match status" value="1"/>
</dbReference>
<keyword evidence="1" id="KW-0547">Nucleotide-binding</keyword>
<dbReference type="STRING" id="5722.A2EAD5"/>
<dbReference type="EMBL" id="DS113339">
    <property type="protein sequence ID" value="EAY10362.1"/>
    <property type="molecule type" value="Genomic_DNA"/>
</dbReference>
<sequence>MSKSDTGVLVIVLGNEYTTASFVTKDSAKNVTDGPYSDFKTIISNHDNRFYYSNFASNVSLAHEKETYRNFFLNLINDVKYNCNGTEFNSFQLFCKFLNYVYEKALNITSKESINKIFIFFPYWASDEFRKNIKAAACFKLDYPQEDVLLGTFPYPMRAFLGYQKMDIKPEDKVLIVDFGASNTEFFIMDFKDKNTVYLHDFYILNFGGNDVTNIVANHLLNDDKIKDYKNEILKDERLKRAFWEGANKTKENLIPNTTVPFNPVAITHIDVQTTIKQTDITDKAPYKVPIFITEAVNSLRFDLKPTKFVFIGLASNLKFFADDIRNKIQEKYKDIKEISVNSTKDFKLESCIYFVQQFLGEEIKRRRKFKLGQHMNIYDKDLNQSFAKPVKFNKKMAVALDFQQISINIKIDDKADKFTKLVDQTKESTPQYDIDKLQDEASGVIIKFNDLLKQSDEKPYSPYDEEKCESEDPNELIYLINEIRSKADEIAKSNQKAKELLNTKRFEILKIQ</sequence>
<evidence type="ECO:0008006" key="5">
    <source>
        <dbReference type="Google" id="ProtNLM"/>
    </source>
</evidence>
<accession>A2EAD5</accession>
<reference evidence="3" key="1">
    <citation type="submission" date="2006-10" db="EMBL/GenBank/DDBJ databases">
        <authorList>
            <person name="Amadeo P."/>
            <person name="Zhao Q."/>
            <person name="Wortman J."/>
            <person name="Fraser-Liggett C."/>
            <person name="Carlton J."/>
        </authorList>
    </citation>
    <scope>NUCLEOTIDE SEQUENCE</scope>
    <source>
        <strain evidence="3">G3</strain>
    </source>
</reference>